<evidence type="ECO:0000256" key="9">
    <source>
        <dbReference type="ARBA" id="ARBA00030003"/>
    </source>
</evidence>
<dbReference type="EMBL" id="WEHX01000040">
    <property type="protein sequence ID" value="KAB7659396.1"/>
    <property type="molecule type" value="Genomic_DNA"/>
</dbReference>
<keyword evidence="6" id="KW-0799">Topoisomerase</keyword>
<evidence type="ECO:0000256" key="2">
    <source>
        <dbReference type="ARBA" id="ARBA00009446"/>
    </source>
</evidence>
<dbReference type="InterPro" id="IPR013824">
    <property type="entry name" value="Topo_IA_cen_sub1"/>
</dbReference>
<evidence type="ECO:0000259" key="14">
    <source>
        <dbReference type="PROSITE" id="PS52039"/>
    </source>
</evidence>
<evidence type="ECO:0000259" key="13">
    <source>
        <dbReference type="PROSITE" id="PS50880"/>
    </source>
</evidence>
<dbReference type="SMART" id="SM00437">
    <property type="entry name" value="TOP1Ac"/>
    <property type="match status" value="1"/>
</dbReference>
<dbReference type="InterPro" id="IPR000380">
    <property type="entry name" value="Topo_IA"/>
</dbReference>
<dbReference type="PRINTS" id="PR00417">
    <property type="entry name" value="PRTPISMRASEI"/>
</dbReference>
<dbReference type="CDD" id="cd03362">
    <property type="entry name" value="TOPRIM_TopoIA_TopoIII"/>
    <property type="match status" value="1"/>
</dbReference>
<evidence type="ECO:0000256" key="3">
    <source>
        <dbReference type="ARBA" id="ARBA00012891"/>
    </source>
</evidence>
<dbReference type="GO" id="GO:0043597">
    <property type="term" value="C:cytoplasmic replication fork"/>
    <property type="evidence" value="ECO:0007669"/>
    <property type="project" value="TreeGrafter"/>
</dbReference>
<dbReference type="GO" id="GO:0003677">
    <property type="term" value="F:DNA binding"/>
    <property type="evidence" value="ECO:0007669"/>
    <property type="project" value="UniProtKB-KW"/>
</dbReference>
<dbReference type="SMART" id="SM00493">
    <property type="entry name" value="TOPRIM"/>
    <property type="match status" value="1"/>
</dbReference>
<dbReference type="Gene3D" id="1.10.460.10">
    <property type="entry name" value="Topoisomerase I, domain 2"/>
    <property type="match status" value="1"/>
</dbReference>
<dbReference type="InterPro" id="IPR023406">
    <property type="entry name" value="Topo_IA_AS"/>
</dbReference>
<dbReference type="PROSITE" id="PS52039">
    <property type="entry name" value="TOPO_IA_2"/>
    <property type="match status" value="1"/>
</dbReference>
<evidence type="ECO:0000256" key="6">
    <source>
        <dbReference type="ARBA" id="ARBA00023029"/>
    </source>
</evidence>
<evidence type="ECO:0000256" key="7">
    <source>
        <dbReference type="ARBA" id="ARBA00023125"/>
    </source>
</evidence>
<dbReference type="InterPro" id="IPR013825">
    <property type="entry name" value="Topo_IA_cen_sub2"/>
</dbReference>
<sequence length="614" mass="68193">MRLFIAEKPSVAKAIVAELGCVTRGDGFITCKDGSVVTWCFGHLLEQAEPDAYLPDDVPRTKKGSKVWRFEDLPIYSKNWKLLPKNDKGVKKQLATIGKLLKKASLVVHAGDPDREGQLLADEVLEHFRYTGRVQRFWVSAQDSASIRKGLTNLRDNETFDGMRLAALGRSRADWLLGMNLSRAYTLAQQAQGKKELIAVGRVQTPTLALVAKRDVAIRDFKPVPYFVIKARLDGGKPFTAVWEPEESQAGIDEQKRLVDRCIAAALQQRLKAVGQATVVRCSRTPKKIAQPKAFSLADIQLGASNQFGFSAEKTLNLCQSLYETHKATSYPRTDCSFLPESQYADAKNVLAAIAKTMPPLAGLVAKCDCSIQSPTWNDKKITAHHGIIPTQQAADGSKFSDDERKIYRLIAERYLSNFLPAHEYLACSIELRIATERFSAKGRLVTKPSWKVVTSAADEDKADDEGQALPELKSGLQLPVSGIDCEEERTKPPAAFTEDTLIRAMENIHQAVNDPQSKKFLKEGDGIGTPATRAAIIAELKRKKYLEVKGKKIVATELGLHLLQVVPDVMKNPVLTALFERILREVEAGNVPLDVFIEKQKQLVINELRRLRK</sequence>
<dbReference type="Gene3D" id="2.70.20.10">
    <property type="entry name" value="Topoisomerase I, domain 3"/>
    <property type="match status" value="1"/>
</dbReference>
<reference evidence="15 16" key="1">
    <citation type="submission" date="2019-10" db="EMBL/GenBank/DDBJ databases">
        <title>Genome diversity of Sutterella seckii.</title>
        <authorList>
            <person name="Chaplin A.V."/>
            <person name="Sokolova S.R."/>
            <person name="Mosin K.A."/>
            <person name="Ivanova E.L."/>
            <person name="Kochetkova T.O."/>
            <person name="Goltsov A.Y."/>
            <person name="Trofimov D.Y."/>
            <person name="Efimov B.A."/>
        </authorList>
    </citation>
    <scope>NUCLEOTIDE SEQUENCE [LARGE SCALE GENOMIC DNA]</scope>
    <source>
        <strain evidence="15 16">ASD393</strain>
    </source>
</reference>
<dbReference type="SMART" id="SM00436">
    <property type="entry name" value="TOP1Bc"/>
    <property type="match status" value="1"/>
</dbReference>
<accession>A0A6I1ENV4</accession>
<dbReference type="GO" id="GO:0006265">
    <property type="term" value="P:DNA topological change"/>
    <property type="evidence" value="ECO:0007669"/>
    <property type="project" value="InterPro"/>
</dbReference>
<name>A0A6I1ENV4_9BURK</name>
<proteinExistence type="inferred from homology"/>
<dbReference type="SUPFAM" id="SSF56712">
    <property type="entry name" value="Prokaryotic type I DNA topoisomerase"/>
    <property type="match status" value="1"/>
</dbReference>
<dbReference type="Pfam" id="PF01131">
    <property type="entry name" value="Topoisom_bac"/>
    <property type="match status" value="1"/>
</dbReference>
<dbReference type="EC" id="5.6.2.1" evidence="3"/>
<evidence type="ECO:0000256" key="11">
    <source>
        <dbReference type="ARBA" id="ARBA00032235"/>
    </source>
</evidence>
<dbReference type="PROSITE" id="PS00396">
    <property type="entry name" value="TOPO_IA_1"/>
    <property type="match status" value="1"/>
</dbReference>
<organism evidence="15 16">
    <name type="scientific">Sutterella seckii</name>
    <dbReference type="NCBI Taxonomy" id="1944635"/>
    <lineage>
        <taxon>Bacteria</taxon>
        <taxon>Pseudomonadati</taxon>
        <taxon>Pseudomonadota</taxon>
        <taxon>Betaproteobacteria</taxon>
        <taxon>Burkholderiales</taxon>
        <taxon>Sutterellaceae</taxon>
        <taxon>Sutterella</taxon>
    </lineage>
</organism>
<evidence type="ECO:0000313" key="15">
    <source>
        <dbReference type="EMBL" id="KAB7659396.1"/>
    </source>
</evidence>
<evidence type="ECO:0000256" key="4">
    <source>
        <dbReference type="ARBA" id="ARBA00022723"/>
    </source>
</evidence>
<dbReference type="GO" id="GO:0003917">
    <property type="term" value="F:DNA topoisomerase type I (single strand cut, ATP-independent) activity"/>
    <property type="evidence" value="ECO:0007669"/>
    <property type="project" value="UniProtKB-EC"/>
</dbReference>
<dbReference type="InterPro" id="IPR005738">
    <property type="entry name" value="TopoIII"/>
</dbReference>
<feature type="domain" description="Toprim" evidence="13">
    <location>
        <begin position="1"/>
        <end position="140"/>
    </location>
</feature>
<dbReference type="InterPro" id="IPR003602">
    <property type="entry name" value="Topo_IA_DNA-bd_dom"/>
</dbReference>
<evidence type="ECO:0000256" key="5">
    <source>
        <dbReference type="ARBA" id="ARBA00022842"/>
    </source>
</evidence>
<evidence type="ECO:0000256" key="1">
    <source>
        <dbReference type="ARBA" id="ARBA00000213"/>
    </source>
</evidence>
<evidence type="ECO:0000313" key="16">
    <source>
        <dbReference type="Proteomes" id="UP000430564"/>
    </source>
</evidence>
<evidence type="ECO:0000256" key="12">
    <source>
        <dbReference type="ARBA" id="ARBA00032877"/>
    </source>
</evidence>
<keyword evidence="8 15" id="KW-0413">Isomerase</keyword>
<dbReference type="GO" id="GO:0006281">
    <property type="term" value="P:DNA repair"/>
    <property type="evidence" value="ECO:0007669"/>
    <property type="project" value="TreeGrafter"/>
</dbReference>
<dbReference type="InterPro" id="IPR023405">
    <property type="entry name" value="Topo_IA_core_domain"/>
</dbReference>
<comment type="caution">
    <text evidence="15">The sequence shown here is derived from an EMBL/GenBank/DDBJ whole genome shotgun (WGS) entry which is preliminary data.</text>
</comment>
<dbReference type="Gene3D" id="1.10.290.10">
    <property type="entry name" value="Topoisomerase I, domain 4"/>
    <property type="match status" value="1"/>
</dbReference>
<keyword evidence="7" id="KW-0238">DNA-binding</keyword>
<dbReference type="OrthoDB" id="9803554at2"/>
<dbReference type="InterPro" id="IPR013826">
    <property type="entry name" value="Topo_IA_cen_sub3"/>
</dbReference>
<dbReference type="InterPro" id="IPR006171">
    <property type="entry name" value="TOPRIM_dom"/>
</dbReference>
<dbReference type="InterPro" id="IPR034144">
    <property type="entry name" value="TOPRIM_TopoIII"/>
</dbReference>
<keyword evidence="4" id="KW-0479">Metal-binding</keyword>
<comment type="similarity">
    <text evidence="2">Belongs to the type IA topoisomerase family.</text>
</comment>
<dbReference type="PANTHER" id="PTHR11390:SF21">
    <property type="entry name" value="DNA TOPOISOMERASE 3-ALPHA"/>
    <property type="match status" value="1"/>
</dbReference>
<feature type="domain" description="Topo IA-type catalytic" evidence="14">
    <location>
        <begin position="160"/>
        <end position="609"/>
    </location>
</feature>
<dbReference type="Pfam" id="PF01751">
    <property type="entry name" value="Toprim"/>
    <property type="match status" value="1"/>
</dbReference>
<comment type="catalytic activity">
    <reaction evidence="1">
        <text>ATP-independent breakage of single-stranded DNA, followed by passage and rejoining.</text>
        <dbReference type="EC" id="5.6.2.1"/>
    </reaction>
</comment>
<gene>
    <name evidence="15" type="primary">topB</name>
    <name evidence="15" type="ORF">GBM95_06980</name>
</gene>
<protein>
    <recommendedName>
        <fullName evidence="3">DNA topoisomerase</fullName>
        <ecNumber evidence="3">5.6.2.1</ecNumber>
    </recommendedName>
    <alternativeName>
        <fullName evidence="12">Omega-protein</fullName>
    </alternativeName>
    <alternativeName>
        <fullName evidence="11">Relaxing enzyme</fullName>
    </alternativeName>
    <alternativeName>
        <fullName evidence="9">Swivelase</fullName>
    </alternativeName>
    <alternativeName>
        <fullName evidence="10">Untwisting enzyme</fullName>
    </alternativeName>
</protein>
<dbReference type="AlphaFoldDB" id="A0A6I1ENV4"/>
<dbReference type="GO" id="GO:0046872">
    <property type="term" value="F:metal ion binding"/>
    <property type="evidence" value="ECO:0007669"/>
    <property type="project" value="UniProtKB-KW"/>
</dbReference>
<dbReference type="NCBIfam" id="NF005829">
    <property type="entry name" value="PRK07726.1"/>
    <property type="match status" value="1"/>
</dbReference>
<evidence type="ECO:0000256" key="8">
    <source>
        <dbReference type="ARBA" id="ARBA00023235"/>
    </source>
</evidence>
<dbReference type="InterPro" id="IPR013497">
    <property type="entry name" value="Topo_IA_cen"/>
</dbReference>
<dbReference type="RefSeq" id="WP_152158445.1">
    <property type="nucleotide sequence ID" value="NZ_WEHX01000040.1"/>
</dbReference>
<evidence type="ECO:0000256" key="10">
    <source>
        <dbReference type="ARBA" id="ARBA00031985"/>
    </source>
</evidence>
<dbReference type="CDD" id="cd00186">
    <property type="entry name" value="TOP1Ac"/>
    <property type="match status" value="1"/>
</dbReference>
<keyword evidence="5" id="KW-0460">Magnesium</keyword>
<dbReference type="Proteomes" id="UP000430564">
    <property type="component" value="Unassembled WGS sequence"/>
</dbReference>
<dbReference type="PANTHER" id="PTHR11390">
    <property type="entry name" value="PROKARYOTIC DNA TOPOISOMERASE"/>
    <property type="match status" value="1"/>
</dbReference>
<dbReference type="PROSITE" id="PS50880">
    <property type="entry name" value="TOPRIM"/>
    <property type="match status" value="1"/>
</dbReference>
<dbReference type="InterPro" id="IPR003601">
    <property type="entry name" value="Topo_IA_2"/>
</dbReference>
<dbReference type="GO" id="GO:0006310">
    <property type="term" value="P:DNA recombination"/>
    <property type="evidence" value="ECO:0007669"/>
    <property type="project" value="TreeGrafter"/>
</dbReference>
<dbReference type="Gene3D" id="3.40.50.140">
    <property type="match status" value="1"/>
</dbReference>
<dbReference type="NCBIfam" id="TIGR01056">
    <property type="entry name" value="topB"/>
    <property type="match status" value="1"/>
</dbReference>